<keyword evidence="3 4" id="KW-0687">Ribonucleoprotein</keyword>
<dbReference type="GO" id="GO:0032543">
    <property type="term" value="P:mitochondrial translation"/>
    <property type="evidence" value="ECO:0007669"/>
    <property type="project" value="TreeGrafter"/>
</dbReference>
<dbReference type="GO" id="GO:0005762">
    <property type="term" value="C:mitochondrial large ribosomal subunit"/>
    <property type="evidence" value="ECO:0007669"/>
    <property type="project" value="TreeGrafter"/>
</dbReference>
<sequence>MLGLRSPLSSLLRPSSFASSSRVLLPSFPSISPLPTIPGTLQVRFRGQLAPRRTKYRKAQKGRVSIPTGGSLKGTSLEHGTFGLRVLASTRLTASQLTSAQVAIKRKIKPVKGAECFLRVFPDVPVCVKGNETRMGKGKGGFEYWACRVPVGRVVFEIGGGGIREEIAKQEFITSSSSPRLGGITSSLLSPPASALPAPAKLAELDAAHEGGAVDVIMRREEGRVEELAKGLEGLELGGTAPARGKEAEV</sequence>
<dbReference type="PROSITE" id="PS00701">
    <property type="entry name" value="RIBOSOMAL_L16_2"/>
    <property type="match status" value="1"/>
</dbReference>
<accession>A0A427XZ67</accession>
<dbReference type="Proteomes" id="UP000279259">
    <property type="component" value="Unassembled WGS sequence"/>
</dbReference>
<comment type="caution">
    <text evidence="5">The sequence shown here is derived from an EMBL/GenBank/DDBJ whole genome shotgun (WGS) entry which is preliminary data.</text>
</comment>
<evidence type="ECO:0000313" key="5">
    <source>
        <dbReference type="EMBL" id="RSH84005.1"/>
    </source>
</evidence>
<evidence type="ECO:0000256" key="2">
    <source>
        <dbReference type="ARBA" id="ARBA00022980"/>
    </source>
</evidence>
<evidence type="ECO:0000256" key="3">
    <source>
        <dbReference type="ARBA" id="ARBA00023274"/>
    </source>
</evidence>
<dbReference type="CDD" id="cd01433">
    <property type="entry name" value="Ribosomal_L16_L10e"/>
    <property type="match status" value="1"/>
</dbReference>
<dbReference type="InterPro" id="IPR016180">
    <property type="entry name" value="Ribosomal_uL16_dom"/>
</dbReference>
<proteinExistence type="inferred from homology"/>
<dbReference type="GO" id="GO:0003735">
    <property type="term" value="F:structural constituent of ribosome"/>
    <property type="evidence" value="ECO:0007669"/>
    <property type="project" value="InterPro"/>
</dbReference>
<dbReference type="Pfam" id="PF00252">
    <property type="entry name" value="Ribosomal_L16"/>
    <property type="match status" value="1"/>
</dbReference>
<dbReference type="SUPFAM" id="SSF54686">
    <property type="entry name" value="Ribosomal protein L16p/L10e"/>
    <property type="match status" value="1"/>
</dbReference>
<organism evidence="5 6">
    <name type="scientific">Saitozyma podzolica</name>
    <dbReference type="NCBI Taxonomy" id="1890683"/>
    <lineage>
        <taxon>Eukaryota</taxon>
        <taxon>Fungi</taxon>
        <taxon>Dikarya</taxon>
        <taxon>Basidiomycota</taxon>
        <taxon>Agaricomycotina</taxon>
        <taxon>Tremellomycetes</taxon>
        <taxon>Tremellales</taxon>
        <taxon>Trimorphomycetaceae</taxon>
        <taxon>Saitozyma</taxon>
    </lineage>
</organism>
<protein>
    <submittedName>
        <fullName evidence="5">Mitochondrial ribosomal large subunit component</fullName>
    </submittedName>
</protein>
<dbReference type="GO" id="GO:0019843">
    <property type="term" value="F:rRNA binding"/>
    <property type="evidence" value="ECO:0007669"/>
    <property type="project" value="InterPro"/>
</dbReference>
<dbReference type="NCBIfam" id="TIGR01164">
    <property type="entry name" value="rplP_bact"/>
    <property type="match status" value="1"/>
</dbReference>
<evidence type="ECO:0000313" key="6">
    <source>
        <dbReference type="Proteomes" id="UP000279259"/>
    </source>
</evidence>
<dbReference type="STRING" id="1890683.A0A427XZ67"/>
<keyword evidence="2 4" id="KW-0689">Ribosomal protein</keyword>
<gene>
    <name evidence="5" type="primary">MRPL16</name>
    <name evidence="5" type="ORF">EHS25_005250</name>
</gene>
<dbReference type="InterPro" id="IPR047873">
    <property type="entry name" value="Ribosomal_uL16"/>
</dbReference>
<evidence type="ECO:0000256" key="4">
    <source>
        <dbReference type="RuleBase" id="RU004413"/>
    </source>
</evidence>
<dbReference type="PANTHER" id="PTHR12220">
    <property type="entry name" value="50S/60S RIBOSOMAL PROTEIN L16"/>
    <property type="match status" value="1"/>
</dbReference>
<evidence type="ECO:0000256" key="1">
    <source>
        <dbReference type="ARBA" id="ARBA00008931"/>
    </source>
</evidence>
<dbReference type="InterPro" id="IPR020798">
    <property type="entry name" value="Ribosomal_uL16_CS"/>
</dbReference>
<name>A0A427XZ67_9TREE</name>
<reference evidence="5 6" key="1">
    <citation type="submission" date="2018-11" db="EMBL/GenBank/DDBJ databases">
        <title>Genome sequence of Saitozyma podzolica DSM 27192.</title>
        <authorList>
            <person name="Aliyu H."/>
            <person name="Gorte O."/>
            <person name="Ochsenreither K."/>
        </authorList>
    </citation>
    <scope>NUCLEOTIDE SEQUENCE [LARGE SCALE GENOMIC DNA]</scope>
    <source>
        <strain evidence="5 6">DSM 27192</strain>
    </source>
</reference>
<comment type="similarity">
    <text evidence="1 4">Belongs to the universal ribosomal protein uL16 family.</text>
</comment>
<dbReference type="InterPro" id="IPR000114">
    <property type="entry name" value="Ribosomal_uL16_bact-type"/>
</dbReference>
<dbReference type="AlphaFoldDB" id="A0A427XZ67"/>
<dbReference type="PANTHER" id="PTHR12220:SF13">
    <property type="entry name" value="LARGE RIBOSOMAL SUBUNIT PROTEIN UL16M"/>
    <property type="match status" value="1"/>
</dbReference>
<dbReference type="PRINTS" id="PR00060">
    <property type="entry name" value="RIBOSOMALL16"/>
</dbReference>
<dbReference type="Gene3D" id="3.90.1170.10">
    <property type="entry name" value="Ribosomal protein L10e/L16"/>
    <property type="match status" value="1"/>
</dbReference>
<dbReference type="InterPro" id="IPR036920">
    <property type="entry name" value="Ribosomal_uL16_sf"/>
</dbReference>
<keyword evidence="6" id="KW-1185">Reference proteome</keyword>
<dbReference type="OrthoDB" id="268521at2759"/>
<dbReference type="EMBL" id="RSCD01000022">
    <property type="protein sequence ID" value="RSH84005.1"/>
    <property type="molecule type" value="Genomic_DNA"/>
</dbReference>